<dbReference type="GeneID" id="93762763"/>
<evidence type="ECO:0000313" key="2">
    <source>
        <dbReference type="Proteomes" id="UP001432071"/>
    </source>
</evidence>
<dbReference type="InterPro" id="IPR053860">
    <property type="entry name" value="DUF6932"/>
</dbReference>
<dbReference type="Proteomes" id="UP001432071">
    <property type="component" value="Chromosome"/>
</dbReference>
<accession>A0ABZ1QYE6</accession>
<sequence length="210" mass="23481">MRNETVDPLVSERPVAKIVEPFKKKGVRGILSCLPTLDPLTGLLPPGRYAASLDELYTTLVQSTGSAVRREIWKEWTDHRAMIQALAGEVSRMWVGGSFVSNKPDPSDVDVTYLLSARLYDQLDRDTLAYLDDLTLRGWCVDQGMRVDALLLRLPERLPVSQMAPGLLKQDASASFRDLGLYDEVWQCVKPAAAHSVPNELRRGYVEVLL</sequence>
<keyword evidence="2" id="KW-1185">Reference proteome</keyword>
<evidence type="ECO:0000313" key="1">
    <source>
        <dbReference type="EMBL" id="WUN87728.1"/>
    </source>
</evidence>
<protein>
    <recommendedName>
        <fullName evidence="3">Polymerase nucleotidyl transferase domain-containing protein</fullName>
    </recommendedName>
</protein>
<name>A0ABZ1QYE6_9ACTN</name>
<proteinExistence type="predicted"/>
<evidence type="ECO:0008006" key="3">
    <source>
        <dbReference type="Google" id="ProtNLM"/>
    </source>
</evidence>
<dbReference type="RefSeq" id="WP_328735327.1">
    <property type="nucleotide sequence ID" value="NZ_CP108038.1"/>
</dbReference>
<reference evidence="1" key="1">
    <citation type="submission" date="2022-10" db="EMBL/GenBank/DDBJ databases">
        <title>The complete genomes of actinobacterial strains from the NBC collection.</title>
        <authorList>
            <person name="Joergensen T.S."/>
            <person name="Alvarez Arevalo M."/>
            <person name="Sterndorff E.B."/>
            <person name="Faurdal D."/>
            <person name="Vuksanovic O."/>
            <person name="Mourched A.-S."/>
            <person name="Charusanti P."/>
            <person name="Shaw S."/>
            <person name="Blin K."/>
            <person name="Weber T."/>
        </authorList>
    </citation>
    <scope>NUCLEOTIDE SEQUENCE</scope>
    <source>
        <strain evidence="1">NBC_00302</strain>
    </source>
</reference>
<dbReference type="Pfam" id="PF22014">
    <property type="entry name" value="DUF6932"/>
    <property type="match status" value="1"/>
</dbReference>
<dbReference type="EMBL" id="CP108038">
    <property type="protein sequence ID" value="WUN87728.1"/>
    <property type="molecule type" value="Genomic_DNA"/>
</dbReference>
<gene>
    <name evidence="1" type="ORF">OHT53_17300</name>
</gene>
<organism evidence="1 2">
    <name type="scientific">Streptomyces bobili</name>
    <dbReference type="NCBI Taxonomy" id="67280"/>
    <lineage>
        <taxon>Bacteria</taxon>
        <taxon>Bacillati</taxon>
        <taxon>Actinomycetota</taxon>
        <taxon>Actinomycetes</taxon>
        <taxon>Kitasatosporales</taxon>
        <taxon>Streptomycetaceae</taxon>
        <taxon>Streptomyces</taxon>
    </lineage>
</organism>